<dbReference type="RefSeq" id="WP_161896103.1">
    <property type="nucleotide sequence ID" value="NZ_BJOV01000005.1"/>
</dbReference>
<evidence type="ECO:0000313" key="3">
    <source>
        <dbReference type="Proteomes" id="UP000444960"/>
    </source>
</evidence>
<gene>
    <name evidence="2" type="ORF">nbrc107696_28770</name>
</gene>
<evidence type="ECO:0000313" key="2">
    <source>
        <dbReference type="EMBL" id="GEE02431.1"/>
    </source>
</evidence>
<name>A0A7I9VBC0_9ACTN</name>
<accession>A0A7I9VBC0</accession>
<proteinExistence type="predicted"/>
<keyword evidence="3" id="KW-1185">Reference proteome</keyword>
<dbReference type="InterPro" id="IPR018958">
    <property type="entry name" value="Knr4/Smi1-like_dom"/>
</dbReference>
<dbReference type="Proteomes" id="UP000444960">
    <property type="component" value="Unassembled WGS sequence"/>
</dbReference>
<protein>
    <submittedName>
        <fullName evidence="2">SMI1/KNR4 family protein</fullName>
    </submittedName>
</protein>
<reference evidence="3" key="1">
    <citation type="submission" date="2019-06" db="EMBL/GenBank/DDBJ databases">
        <title>Gordonia isolated from sludge of a wastewater treatment plant.</title>
        <authorList>
            <person name="Tamura T."/>
            <person name="Aoyama K."/>
            <person name="Kang Y."/>
            <person name="Saito S."/>
            <person name="Akiyama N."/>
            <person name="Yazawa K."/>
            <person name="Gonoi T."/>
            <person name="Mikami Y."/>
        </authorList>
    </citation>
    <scope>NUCLEOTIDE SEQUENCE [LARGE SCALE GENOMIC DNA]</scope>
    <source>
        <strain evidence="3">NBRC 107696</strain>
    </source>
</reference>
<dbReference type="EMBL" id="BJOV01000005">
    <property type="protein sequence ID" value="GEE02431.1"/>
    <property type="molecule type" value="Genomic_DNA"/>
</dbReference>
<evidence type="ECO:0000259" key="1">
    <source>
        <dbReference type="Pfam" id="PF09346"/>
    </source>
</evidence>
<dbReference type="AlphaFoldDB" id="A0A7I9VBC0"/>
<dbReference type="Pfam" id="PF09346">
    <property type="entry name" value="SMI1_KNR4"/>
    <property type="match status" value="1"/>
</dbReference>
<dbReference type="OrthoDB" id="4759758at2"/>
<comment type="caution">
    <text evidence="2">The sequence shown here is derived from an EMBL/GenBank/DDBJ whole genome shotgun (WGS) entry which is preliminary data.</text>
</comment>
<feature type="domain" description="Knr4/Smi1-like" evidence="1">
    <location>
        <begin position="37"/>
        <end position="196"/>
    </location>
</feature>
<organism evidence="2 3">
    <name type="scientific">Gordonia spumicola</name>
    <dbReference type="NCBI Taxonomy" id="589161"/>
    <lineage>
        <taxon>Bacteria</taxon>
        <taxon>Bacillati</taxon>
        <taxon>Actinomycetota</taxon>
        <taxon>Actinomycetes</taxon>
        <taxon>Mycobacteriales</taxon>
        <taxon>Gordoniaceae</taxon>
        <taxon>Gordonia</taxon>
    </lineage>
</organism>
<sequence length="212" mass="23679">MTVDAYLAGVTARLAEIDLDEAVDARDSLRHATGATATDLERLRAVYPARPDALVELLSRIDGTYWRRYGDHEVSVLILGSDVGDYPYYLQSTAQIVDAADNGYSIRDVYGDQLDEWLPEGRGADPRHGYRDDRIDPDLPMGRRLHFADCMNNGGTSQLYIDFDPLPGGTVGQVVRYLHDPDSYLVIADSFEAYLRAQIDGDFAFLGYYAEE</sequence>